<evidence type="ECO:0008006" key="8">
    <source>
        <dbReference type="Google" id="ProtNLM"/>
    </source>
</evidence>
<sequence>MEFMGQIYWYAYKSICNITTGWPFKLAGGAVLLVVARHAALFTAFSLLVVLDLFAKFIALSYEMIKTQGTESPSLLESIKAIPEAHRQRIINSHEMKTQFSGKVIVYIIAVMAAGIVDFIVGHANFSQIVIAYLASTELLSIIENLDDAGVSAVHDLVGLIKRKRA</sequence>
<dbReference type="GeneID" id="92715617"/>
<dbReference type="InterPro" id="IPR006480">
    <property type="entry name" value="Phage_holin_4_1"/>
</dbReference>
<evidence type="ECO:0000256" key="2">
    <source>
        <dbReference type="ARBA" id="ARBA00022692"/>
    </source>
</evidence>
<organism evidence="6 7">
    <name type="scientific">Dialister hominis</name>
    <dbReference type="NCBI Taxonomy" id="2582419"/>
    <lineage>
        <taxon>Bacteria</taxon>
        <taxon>Bacillati</taxon>
        <taxon>Bacillota</taxon>
        <taxon>Negativicutes</taxon>
        <taxon>Veillonellales</taxon>
        <taxon>Veillonellaceae</taxon>
        <taxon>Dialister</taxon>
    </lineage>
</organism>
<dbReference type="GO" id="GO:0016020">
    <property type="term" value="C:membrane"/>
    <property type="evidence" value="ECO:0007669"/>
    <property type="project" value="UniProtKB-SubCell"/>
</dbReference>
<name>A0A8D4UTM6_9FIRM</name>
<feature type="transmembrane region" description="Helical" evidence="5">
    <location>
        <begin position="104"/>
        <end position="126"/>
    </location>
</feature>
<keyword evidence="7" id="KW-1185">Reference proteome</keyword>
<reference evidence="7" key="1">
    <citation type="submission" date="2019-05" db="EMBL/GenBank/DDBJ databases">
        <title>Complete genome sequencing of Dialister sp. strain 5BBH33.</title>
        <authorList>
            <person name="Sakamoto M."/>
            <person name="Murakami T."/>
            <person name="Mori H."/>
        </authorList>
    </citation>
    <scope>NUCLEOTIDE SEQUENCE [LARGE SCALE GENOMIC DNA]</scope>
    <source>
        <strain evidence="7">5BBH33</strain>
    </source>
</reference>
<dbReference type="OrthoDB" id="1634111at2"/>
<dbReference type="KEGG" id="dho:Dia5BBH33_03990"/>
<evidence type="ECO:0000313" key="6">
    <source>
        <dbReference type="EMBL" id="BBK24464.1"/>
    </source>
</evidence>
<keyword evidence="4 5" id="KW-0472">Membrane</keyword>
<evidence type="ECO:0000256" key="1">
    <source>
        <dbReference type="ARBA" id="ARBA00004141"/>
    </source>
</evidence>
<keyword evidence="3 5" id="KW-1133">Transmembrane helix</keyword>
<keyword evidence="2 5" id="KW-0812">Transmembrane</keyword>
<evidence type="ECO:0000256" key="4">
    <source>
        <dbReference type="ARBA" id="ARBA00023136"/>
    </source>
</evidence>
<evidence type="ECO:0000256" key="3">
    <source>
        <dbReference type="ARBA" id="ARBA00022989"/>
    </source>
</evidence>
<comment type="subcellular location">
    <subcellularLocation>
        <location evidence="1">Membrane</location>
        <topology evidence="1">Multi-pass membrane protein</topology>
    </subcellularLocation>
</comment>
<dbReference type="RefSeq" id="WP_143332281.1">
    <property type="nucleotide sequence ID" value="NZ_AP019697.1"/>
</dbReference>
<evidence type="ECO:0000256" key="5">
    <source>
        <dbReference type="SAM" id="Phobius"/>
    </source>
</evidence>
<proteinExistence type="predicted"/>
<evidence type="ECO:0000313" key="7">
    <source>
        <dbReference type="Proteomes" id="UP000320585"/>
    </source>
</evidence>
<dbReference type="Proteomes" id="UP000320585">
    <property type="component" value="Chromosome"/>
</dbReference>
<feature type="transmembrane region" description="Helical" evidence="5">
    <location>
        <begin position="30"/>
        <end position="55"/>
    </location>
</feature>
<dbReference type="EMBL" id="AP019697">
    <property type="protein sequence ID" value="BBK24464.1"/>
    <property type="molecule type" value="Genomic_DNA"/>
</dbReference>
<accession>A0A8D4UTM6</accession>
<dbReference type="AlphaFoldDB" id="A0A8D4UTM6"/>
<gene>
    <name evidence="6" type="ORF">Dia5BBH33_03990</name>
</gene>
<dbReference type="Pfam" id="PF05105">
    <property type="entry name" value="Phage_holin_4_1"/>
    <property type="match status" value="1"/>
</dbReference>
<protein>
    <recommendedName>
        <fullName evidence="8">Holin</fullName>
    </recommendedName>
</protein>